<dbReference type="OrthoDB" id="9802472at2"/>
<dbReference type="GO" id="GO:0005524">
    <property type="term" value="F:ATP binding"/>
    <property type="evidence" value="ECO:0007669"/>
    <property type="project" value="UniProtKB-KW"/>
</dbReference>
<dbReference type="InterPro" id="IPR052171">
    <property type="entry name" value="NHEJ_LigD"/>
</dbReference>
<dbReference type="Gene3D" id="3.30.1490.70">
    <property type="match status" value="1"/>
</dbReference>
<evidence type="ECO:0000256" key="4">
    <source>
        <dbReference type="ARBA" id="ARBA00022679"/>
    </source>
</evidence>
<dbReference type="Gene3D" id="3.90.920.10">
    <property type="entry name" value="DNA primase, PRIM domain"/>
    <property type="match status" value="1"/>
</dbReference>
<keyword evidence="6" id="KW-0540">Nuclease</keyword>
<evidence type="ECO:0000256" key="2">
    <source>
        <dbReference type="ARBA" id="ARBA00012727"/>
    </source>
</evidence>
<dbReference type="InterPro" id="IPR014145">
    <property type="entry name" value="LigD_pol_dom"/>
</dbReference>
<evidence type="ECO:0000256" key="20">
    <source>
        <dbReference type="ARBA" id="ARBA00034003"/>
    </source>
</evidence>
<reference evidence="23 24" key="1">
    <citation type="submission" date="2013-04" db="EMBL/GenBank/DDBJ databases">
        <title>Oceanicola sp. 22II1-22F33 Genome Sequencing.</title>
        <authorList>
            <person name="Lai Q."/>
            <person name="Li G."/>
            <person name="Shao Z."/>
        </authorList>
    </citation>
    <scope>NUCLEOTIDE SEQUENCE [LARGE SCALE GENOMIC DNA]</scope>
    <source>
        <strain evidence="23 24">22II1-22F33</strain>
    </source>
</reference>
<dbReference type="NCBIfam" id="TIGR02777">
    <property type="entry name" value="LigD_PE_dom"/>
    <property type="match status" value="1"/>
</dbReference>
<dbReference type="Pfam" id="PF21686">
    <property type="entry name" value="LigD_Prim-Pol"/>
    <property type="match status" value="1"/>
</dbReference>
<dbReference type="InterPro" id="IPR014143">
    <property type="entry name" value="NHEJ_ligase_prk"/>
</dbReference>
<dbReference type="CDD" id="cd04862">
    <property type="entry name" value="PaeLigD_Pol_like"/>
    <property type="match status" value="1"/>
</dbReference>
<evidence type="ECO:0000313" key="23">
    <source>
        <dbReference type="EMBL" id="OWU67000.1"/>
    </source>
</evidence>
<dbReference type="NCBIfam" id="TIGR02776">
    <property type="entry name" value="NHEJ_ligase_prk"/>
    <property type="match status" value="1"/>
</dbReference>
<evidence type="ECO:0000256" key="14">
    <source>
        <dbReference type="ARBA" id="ARBA00023125"/>
    </source>
</evidence>
<keyword evidence="9" id="KW-0227">DNA damage</keyword>
<evidence type="ECO:0000256" key="16">
    <source>
        <dbReference type="ARBA" id="ARBA00023204"/>
    </source>
</evidence>
<organism evidence="23 24">
    <name type="scientific">Marinibacterium profundimaris</name>
    <dbReference type="NCBI Taxonomy" id="1679460"/>
    <lineage>
        <taxon>Bacteria</taxon>
        <taxon>Pseudomonadati</taxon>
        <taxon>Pseudomonadota</taxon>
        <taxon>Alphaproteobacteria</taxon>
        <taxon>Rhodobacterales</taxon>
        <taxon>Paracoccaceae</taxon>
        <taxon>Marinibacterium</taxon>
    </lineage>
</organism>
<dbReference type="InterPro" id="IPR033651">
    <property type="entry name" value="PaeLigD_Pol-like"/>
</dbReference>
<evidence type="ECO:0000256" key="9">
    <source>
        <dbReference type="ARBA" id="ARBA00022763"/>
    </source>
</evidence>
<dbReference type="GO" id="GO:0004527">
    <property type="term" value="F:exonuclease activity"/>
    <property type="evidence" value="ECO:0007669"/>
    <property type="project" value="UniProtKB-KW"/>
</dbReference>
<accession>A0A225NAH8</accession>
<dbReference type="NCBIfam" id="TIGR02778">
    <property type="entry name" value="ligD_pol"/>
    <property type="match status" value="1"/>
</dbReference>
<dbReference type="EMBL" id="AQQR01000033">
    <property type="protein sequence ID" value="OWU67000.1"/>
    <property type="molecule type" value="Genomic_DNA"/>
</dbReference>
<dbReference type="PROSITE" id="PS50160">
    <property type="entry name" value="DNA_LIGASE_A3"/>
    <property type="match status" value="1"/>
</dbReference>
<feature type="domain" description="ATP-dependent DNA ligase family profile" evidence="22">
    <location>
        <begin position="303"/>
        <end position="429"/>
    </location>
</feature>
<dbReference type="CDD" id="cd07971">
    <property type="entry name" value="OBF_DNA_ligase_LigD"/>
    <property type="match status" value="1"/>
</dbReference>
<keyword evidence="14" id="KW-0238">DNA-binding</keyword>
<dbReference type="InterPro" id="IPR014144">
    <property type="entry name" value="LigD_PE_domain"/>
</dbReference>
<dbReference type="SUPFAM" id="SSF56091">
    <property type="entry name" value="DNA ligase/mRNA capping enzyme, catalytic domain"/>
    <property type="match status" value="1"/>
</dbReference>
<evidence type="ECO:0000256" key="8">
    <source>
        <dbReference type="ARBA" id="ARBA00022741"/>
    </source>
</evidence>
<evidence type="ECO:0000256" key="3">
    <source>
        <dbReference type="ARBA" id="ARBA00022598"/>
    </source>
</evidence>
<dbReference type="Pfam" id="PF04679">
    <property type="entry name" value="DNA_ligase_A_C"/>
    <property type="match status" value="1"/>
</dbReference>
<sequence>MRSLDAYEKKRDFDVTPEPRAALVEAGGNRLSFTVQKHDASRLHYDFRLEWGGVLLSWAVTKGPSADPSQKRLAVRTEDHPVSYGDFEGTIPEGEYGGGPVMLWDTGWWEPLHDPEEGLKAGKLHFRLHGTRMRGGWALVRMRRKKGETRDNWLLIKERDSHAGRSADALTNKHRTSVSTGRAMRAIRQGRDPYEPVPHDKPLPRFRKVQLATLRDAPPEGDGWQHEAKFDGYRCLIAVGKGGVRLYTRNGKDWSDRFGALCAPAATLDCRSALIDGEVIAGAGGGDFSALQTALKAGDPLTFHAFDLLALDGDDLTGKPLSERRAVLEDLLRDQPPRGPLRLSPVIDGDGAAALAAICEAGGEGIVSKRRDAPYRGGRGQSWIKAKCIRRAEFVVAGWSPSDKRGRAFSSLVLGSFEHDRLVYRGRVGTGFDQQDLDDLMAALKPLSRKTAPFDEDLPSEAEGSRWVTPKLVVEVAYTEFTSEGRIRHGVYEGLREDKEARDVSAEAEAGTDSGTEDDDRQIGGVRISSSGRVVYPDDEISKGDVAEHYARVAGRMLEHIADRPLSLLRCPDGLSGDCFFQKHAGKDFPDGIKTLPIEEKDGGTEDYMYVTRPEGLLGAAQMGTLEFHIWGARRDRIERPDRMVFDLDPDEGLGFDAVKAAAEDVRDGLQACGLESVPMVTGGKGVHVIVPLRRISEWETVTYFARTFATVLAGRAPDRYTATMSKAKRKGRIFIDWLRNERGATAIAPYSLRARPGAAVAVPVTWDELARLERPDGFHIGDMADRLSRSCPLDAADASGVGATAVDALETWSQG</sequence>
<dbReference type="GO" id="GO:0006310">
    <property type="term" value="P:DNA recombination"/>
    <property type="evidence" value="ECO:0007669"/>
    <property type="project" value="UniProtKB-KW"/>
</dbReference>
<keyword evidence="17" id="KW-0464">Manganese</keyword>
<keyword evidence="13" id="KW-0239">DNA-directed DNA polymerase</keyword>
<comment type="caution">
    <text evidence="23">The sequence shown here is derived from an EMBL/GenBank/DDBJ whole genome shotgun (WGS) entry which is preliminary data.</text>
</comment>
<name>A0A225NAH8_9RHOB</name>
<evidence type="ECO:0000256" key="5">
    <source>
        <dbReference type="ARBA" id="ARBA00022695"/>
    </source>
</evidence>
<dbReference type="Pfam" id="PF01068">
    <property type="entry name" value="DNA_ligase_A_M"/>
    <property type="match status" value="1"/>
</dbReference>
<keyword evidence="5" id="KW-0548">Nucleotidyltransferase</keyword>
<keyword evidence="4" id="KW-0808">Transferase</keyword>
<dbReference type="InterPro" id="IPR012310">
    <property type="entry name" value="DNA_ligase_ATP-dep_cent"/>
</dbReference>
<evidence type="ECO:0000256" key="21">
    <source>
        <dbReference type="SAM" id="MobiDB-lite"/>
    </source>
</evidence>
<evidence type="ECO:0000259" key="22">
    <source>
        <dbReference type="PROSITE" id="PS50160"/>
    </source>
</evidence>
<dbReference type="PANTHER" id="PTHR42705:SF2">
    <property type="entry name" value="BIFUNCTIONAL NON-HOMOLOGOUS END JOINING PROTEIN LIGD"/>
    <property type="match status" value="1"/>
</dbReference>
<dbReference type="GO" id="GO:0006281">
    <property type="term" value="P:DNA repair"/>
    <property type="evidence" value="ECO:0007669"/>
    <property type="project" value="UniProtKB-KW"/>
</dbReference>
<keyword evidence="24" id="KW-1185">Reference proteome</keyword>
<dbReference type="Gene3D" id="3.30.470.30">
    <property type="entry name" value="DNA ligase/mRNA capping enzyme"/>
    <property type="match status" value="1"/>
</dbReference>
<keyword evidence="3 23" id="KW-0436">Ligase</keyword>
<dbReference type="GO" id="GO:0003910">
    <property type="term" value="F:DNA ligase (ATP) activity"/>
    <property type="evidence" value="ECO:0007669"/>
    <property type="project" value="UniProtKB-EC"/>
</dbReference>
<dbReference type="Proteomes" id="UP000215377">
    <property type="component" value="Unassembled WGS sequence"/>
</dbReference>
<evidence type="ECO:0000256" key="10">
    <source>
        <dbReference type="ARBA" id="ARBA00022801"/>
    </source>
</evidence>
<evidence type="ECO:0000256" key="19">
    <source>
        <dbReference type="ARBA" id="ARBA00029943"/>
    </source>
</evidence>
<dbReference type="InterPro" id="IPR012340">
    <property type="entry name" value="NA-bd_OB-fold"/>
</dbReference>
<evidence type="ECO:0000256" key="7">
    <source>
        <dbReference type="ARBA" id="ARBA00022723"/>
    </source>
</evidence>
<evidence type="ECO:0000256" key="13">
    <source>
        <dbReference type="ARBA" id="ARBA00022932"/>
    </source>
</evidence>
<protein>
    <recommendedName>
        <fullName evidence="2">DNA ligase (ATP)</fullName>
        <ecNumber evidence="2">6.5.1.1</ecNumber>
    </recommendedName>
    <alternativeName>
        <fullName evidence="19">NHEJ DNA polymerase</fullName>
    </alternativeName>
</protein>
<keyword evidence="15" id="KW-0233">DNA recombination</keyword>
<dbReference type="Gene3D" id="2.40.50.140">
    <property type="entry name" value="Nucleic acid-binding proteins"/>
    <property type="match status" value="1"/>
</dbReference>
<dbReference type="NCBIfam" id="TIGR02779">
    <property type="entry name" value="NHEJ_ligase_lig"/>
    <property type="match status" value="1"/>
</dbReference>
<keyword evidence="7" id="KW-0479">Metal-binding</keyword>
<keyword evidence="12" id="KW-0067">ATP-binding</keyword>
<dbReference type="SUPFAM" id="SSF50249">
    <property type="entry name" value="Nucleic acid-binding proteins"/>
    <property type="match status" value="1"/>
</dbReference>
<dbReference type="InterPro" id="IPR012309">
    <property type="entry name" value="DNA_ligase_ATP-dep_C"/>
</dbReference>
<evidence type="ECO:0000256" key="1">
    <source>
        <dbReference type="ARBA" id="ARBA00001936"/>
    </source>
</evidence>
<comment type="cofactor">
    <cofactor evidence="1">
        <name>Mn(2+)</name>
        <dbReference type="ChEBI" id="CHEBI:29035"/>
    </cofactor>
</comment>
<dbReference type="EC" id="6.5.1.1" evidence="2"/>
<proteinExistence type="predicted"/>
<dbReference type="CDD" id="cd07906">
    <property type="entry name" value="Adenylation_DNA_ligase_LigD_LigC"/>
    <property type="match status" value="1"/>
</dbReference>
<dbReference type="RefSeq" id="WP_088652907.1">
    <property type="nucleotide sequence ID" value="NZ_AQQR01000033.1"/>
</dbReference>
<evidence type="ECO:0000256" key="11">
    <source>
        <dbReference type="ARBA" id="ARBA00022839"/>
    </source>
</evidence>
<dbReference type="AlphaFoldDB" id="A0A225NAH8"/>
<dbReference type="InterPro" id="IPR014146">
    <property type="entry name" value="LigD_ligase_dom"/>
</dbReference>
<evidence type="ECO:0000256" key="12">
    <source>
        <dbReference type="ARBA" id="ARBA00022840"/>
    </source>
</evidence>
<keyword evidence="10" id="KW-0378">Hydrolase</keyword>
<dbReference type="Pfam" id="PF13298">
    <property type="entry name" value="LigD_N"/>
    <property type="match status" value="1"/>
</dbReference>
<dbReference type="GO" id="GO:0046872">
    <property type="term" value="F:metal ion binding"/>
    <property type="evidence" value="ECO:0007669"/>
    <property type="project" value="UniProtKB-KW"/>
</dbReference>
<dbReference type="PANTHER" id="PTHR42705">
    <property type="entry name" value="BIFUNCTIONAL NON-HOMOLOGOUS END JOINING PROTEIN LIGD"/>
    <property type="match status" value="1"/>
</dbReference>
<evidence type="ECO:0000256" key="17">
    <source>
        <dbReference type="ARBA" id="ARBA00023211"/>
    </source>
</evidence>
<evidence type="ECO:0000313" key="24">
    <source>
        <dbReference type="Proteomes" id="UP000215377"/>
    </source>
</evidence>
<comment type="catalytic activity">
    <reaction evidence="20">
        <text>ATP + (deoxyribonucleotide)n-3'-hydroxyl + 5'-phospho-(deoxyribonucleotide)m = (deoxyribonucleotide)n+m + AMP + diphosphate.</text>
        <dbReference type="EC" id="6.5.1.1"/>
    </reaction>
</comment>
<evidence type="ECO:0000256" key="15">
    <source>
        <dbReference type="ARBA" id="ARBA00023172"/>
    </source>
</evidence>
<evidence type="ECO:0000256" key="6">
    <source>
        <dbReference type="ARBA" id="ARBA00022722"/>
    </source>
</evidence>
<keyword evidence="8" id="KW-0547">Nucleotide-binding</keyword>
<gene>
    <name evidence="23" type="ORF">ATO3_26930</name>
</gene>
<evidence type="ECO:0000256" key="18">
    <source>
        <dbReference type="ARBA" id="ARBA00023268"/>
    </source>
</evidence>
<dbReference type="GO" id="GO:0003677">
    <property type="term" value="F:DNA binding"/>
    <property type="evidence" value="ECO:0007669"/>
    <property type="project" value="UniProtKB-KW"/>
</dbReference>
<keyword evidence="16" id="KW-0234">DNA repair</keyword>
<feature type="region of interest" description="Disordered" evidence="21">
    <location>
        <begin position="498"/>
        <end position="526"/>
    </location>
</feature>
<keyword evidence="18" id="KW-0511">Multifunctional enzyme</keyword>
<dbReference type="GO" id="GO:0003887">
    <property type="term" value="F:DNA-directed DNA polymerase activity"/>
    <property type="evidence" value="ECO:0007669"/>
    <property type="project" value="UniProtKB-KW"/>
</dbReference>
<keyword evidence="11" id="KW-0269">Exonuclease</keyword>